<comment type="similarity">
    <text evidence="2">Belongs to the bacterial solute-binding protein SsuA/TauA family.</text>
</comment>
<dbReference type="NCBIfam" id="TIGR01728">
    <property type="entry name" value="SsuA_fam"/>
    <property type="match status" value="1"/>
</dbReference>
<dbReference type="GO" id="GO:0042597">
    <property type="term" value="C:periplasmic space"/>
    <property type="evidence" value="ECO:0007669"/>
    <property type="project" value="UniProtKB-SubCell"/>
</dbReference>
<dbReference type="AlphaFoldDB" id="A0A562I2C2"/>
<sequence length="322" mass="34970">MSGYSFMRSIGRALMATALFGVVSPIMAQVKEITLDFATYNPVGLILKEKGFLEEDLKADGIKVRWVQSLGSNKALEFLNAGSIDFGSTYAAAALVGRINGNPIKTVYVYTRPQGVALVKLKDSPIQSVADLKGKRVAVTRGTDPHIFLIRALAKHGLGEKDIQSVLLQHADGRAALVRGDVDAWSGLDPLTAAAELENGAVLFYRDPELSTWGFLNVREAFAKDNPALVKRVLAAYEKARIYALKNPAEVNQALVKLAKLPENIIARQLEREDFSTSTVGEPQRKFVLEAGQALQQAGVLKPEVDIPAVVNSLLDNSFQPN</sequence>
<dbReference type="GO" id="GO:0016020">
    <property type="term" value="C:membrane"/>
    <property type="evidence" value="ECO:0007669"/>
    <property type="project" value="InterPro"/>
</dbReference>
<accession>A0A562I2C2</accession>
<gene>
    <name evidence="8" type="ORF">LX59_02186</name>
</gene>
<evidence type="ECO:0000256" key="3">
    <source>
        <dbReference type="ARBA" id="ARBA00022448"/>
    </source>
</evidence>
<proteinExistence type="inferred from homology"/>
<dbReference type="Proteomes" id="UP000319627">
    <property type="component" value="Unassembled WGS sequence"/>
</dbReference>
<organism evidence="8 9">
    <name type="scientific">Azomonas agilis</name>
    <dbReference type="NCBI Taxonomy" id="116849"/>
    <lineage>
        <taxon>Bacteria</taxon>
        <taxon>Pseudomonadati</taxon>
        <taxon>Pseudomonadota</taxon>
        <taxon>Gammaproteobacteria</taxon>
        <taxon>Pseudomonadales</taxon>
        <taxon>Pseudomonadaceae</taxon>
        <taxon>Azomonas</taxon>
    </lineage>
</organism>
<keyword evidence="9" id="KW-1185">Reference proteome</keyword>
<evidence type="ECO:0000256" key="5">
    <source>
        <dbReference type="ARBA" id="ARBA00055538"/>
    </source>
</evidence>
<evidence type="ECO:0000313" key="9">
    <source>
        <dbReference type="Proteomes" id="UP000319627"/>
    </source>
</evidence>
<dbReference type="EMBL" id="VLKG01000007">
    <property type="protein sequence ID" value="TWH64838.1"/>
    <property type="molecule type" value="Genomic_DNA"/>
</dbReference>
<dbReference type="SUPFAM" id="SSF53850">
    <property type="entry name" value="Periplasmic binding protein-like II"/>
    <property type="match status" value="1"/>
</dbReference>
<dbReference type="InterPro" id="IPR010067">
    <property type="entry name" value="ABC_SsuA_sub-bd"/>
</dbReference>
<evidence type="ECO:0000259" key="7">
    <source>
        <dbReference type="SMART" id="SM00062"/>
    </source>
</evidence>
<evidence type="ECO:0000313" key="8">
    <source>
        <dbReference type="EMBL" id="TWH64838.1"/>
    </source>
</evidence>
<protein>
    <recommendedName>
        <fullName evidence="6">Putative aliphatic sulfonates-binding protein</fullName>
    </recommendedName>
</protein>
<evidence type="ECO:0000256" key="6">
    <source>
        <dbReference type="ARBA" id="ARBA00070228"/>
    </source>
</evidence>
<dbReference type="GO" id="GO:0042626">
    <property type="term" value="F:ATPase-coupled transmembrane transporter activity"/>
    <property type="evidence" value="ECO:0007669"/>
    <property type="project" value="InterPro"/>
</dbReference>
<dbReference type="RefSeq" id="WP_211354843.1">
    <property type="nucleotide sequence ID" value="NZ_VLKG01000007.1"/>
</dbReference>
<dbReference type="InterPro" id="IPR001638">
    <property type="entry name" value="Solute-binding_3/MltF_N"/>
</dbReference>
<name>A0A562I2C2_9GAMM</name>
<evidence type="ECO:0000256" key="4">
    <source>
        <dbReference type="ARBA" id="ARBA00022729"/>
    </source>
</evidence>
<dbReference type="PANTHER" id="PTHR30024">
    <property type="entry name" value="ALIPHATIC SULFONATES-BINDING PROTEIN-RELATED"/>
    <property type="match status" value="1"/>
</dbReference>
<dbReference type="Gene3D" id="3.40.190.10">
    <property type="entry name" value="Periplasmic binding protein-like II"/>
    <property type="match status" value="2"/>
</dbReference>
<feature type="domain" description="Solute-binding protein family 3/N-terminal" evidence="7">
    <location>
        <begin position="34"/>
        <end position="251"/>
    </location>
</feature>
<comment type="caution">
    <text evidence="8">The sequence shown here is derived from an EMBL/GenBank/DDBJ whole genome shotgun (WGS) entry which is preliminary data.</text>
</comment>
<dbReference type="PANTHER" id="PTHR30024:SF21">
    <property type="entry name" value="ABC TRANSPORTER SUBSTRATE-BINDING PROTEIN"/>
    <property type="match status" value="1"/>
</dbReference>
<dbReference type="InterPro" id="IPR015168">
    <property type="entry name" value="SsuA/THI5"/>
</dbReference>
<keyword evidence="4" id="KW-0732">Signal</keyword>
<comment type="function">
    <text evidence="5">Part of a binding-protein-dependent transport system for aliphatic sulfonates. Putative binding protein.</text>
</comment>
<evidence type="ECO:0000256" key="2">
    <source>
        <dbReference type="ARBA" id="ARBA00010742"/>
    </source>
</evidence>
<reference evidence="8 9" key="1">
    <citation type="submission" date="2019-07" db="EMBL/GenBank/DDBJ databases">
        <title>Genomic Encyclopedia of Type Strains, Phase I: the one thousand microbial genomes (KMG-I) project.</title>
        <authorList>
            <person name="Kyrpides N."/>
        </authorList>
    </citation>
    <scope>NUCLEOTIDE SEQUENCE [LARGE SCALE GENOMIC DNA]</scope>
    <source>
        <strain evidence="8 9">DSM 375</strain>
    </source>
</reference>
<evidence type="ECO:0000256" key="1">
    <source>
        <dbReference type="ARBA" id="ARBA00004418"/>
    </source>
</evidence>
<keyword evidence="3" id="KW-0813">Transport</keyword>
<dbReference type="FunFam" id="3.40.190.10:FF:000050">
    <property type="entry name" value="Sulfonate ABC transporter substrate-binding protein"/>
    <property type="match status" value="1"/>
</dbReference>
<dbReference type="Pfam" id="PF09084">
    <property type="entry name" value="NMT1"/>
    <property type="match status" value="1"/>
</dbReference>
<dbReference type="SMART" id="SM00062">
    <property type="entry name" value="PBPb"/>
    <property type="match status" value="1"/>
</dbReference>
<comment type="subcellular location">
    <subcellularLocation>
        <location evidence="1">Periplasm</location>
    </subcellularLocation>
</comment>